<evidence type="ECO:0000313" key="2">
    <source>
        <dbReference type="EMBL" id="CAD8214009.1"/>
    </source>
</evidence>
<evidence type="ECO:0000256" key="1">
    <source>
        <dbReference type="PROSITE-ProRule" id="PRU00221"/>
    </source>
</evidence>
<comment type="caution">
    <text evidence="2">The sequence shown here is derived from an EMBL/GenBank/DDBJ whole genome shotgun (WGS) entry which is preliminary data.</text>
</comment>
<dbReference type="EMBL" id="CAJJDO010000193">
    <property type="protein sequence ID" value="CAD8214009.1"/>
    <property type="molecule type" value="Genomic_DNA"/>
</dbReference>
<feature type="repeat" description="WD" evidence="1">
    <location>
        <begin position="75"/>
        <end position="107"/>
    </location>
</feature>
<name>A0A8S1YJJ9_9CILI</name>
<dbReference type="PANTHER" id="PTHR19920:SF0">
    <property type="entry name" value="CYTOSOLIC IRON-SULFUR PROTEIN ASSEMBLY PROTEIN CIAO1-RELATED"/>
    <property type="match status" value="1"/>
</dbReference>
<gene>
    <name evidence="2" type="ORF">PPENT_87.1.T1930012</name>
</gene>
<feature type="repeat" description="WD" evidence="1">
    <location>
        <begin position="164"/>
        <end position="195"/>
    </location>
</feature>
<protein>
    <recommendedName>
        <fullName evidence="4">WD40-repeat-containing domain</fullName>
    </recommendedName>
</protein>
<reference evidence="2" key="1">
    <citation type="submission" date="2021-01" db="EMBL/GenBank/DDBJ databases">
        <authorList>
            <consortium name="Genoscope - CEA"/>
            <person name="William W."/>
        </authorList>
    </citation>
    <scope>NUCLEOTIDE SEQUENCE</scope>
</reference>
<evidence type="ECO:0000313" key="3">
    <source>
        <dbReference type="Proteomes" id="UP000689195"/>
    </source>
</evidence>
<keyword evidence="1" id="KW-0853">WD repeat</keyword>
<accession>A0A8S1YJJ9</accession>
<dbReference type="SMART" id="SM00320">
    <property type="entry name" value="WD40"/>
    <property type="match status" value="3"/>
</dbReference>
<dbReference type="AlphaFoldDB" id="A0A8S1YJJ9"/>
<dbReference type="OrthoDB" id="303527at2759"/>
<dbReference type="Proteomes" id="UP000689195">
    <property type="component" value="Unassembled WGS sequence"/>
</dbReference>
<dbReference type="InterPro" id="IPR001680">
    <property type="entry name" value="WD40_rpt"/>
</dbReference>
<dbReference type="PROSITE" id="PS50294">
    <property type="entry name" value="WD_REPEATS_REGION"/>
    <property type="match status" value="2"/>
</dbReference>
<evidence type="ECO:0008006" key="4">
    <source>
        <dbReference type="Google" id="ProtNLM"/>
    </source>
</evidence>
<sequence length="341" mass="40254">MKYQFFPKNIVNNKQENSDQMKAIYQLQQHLSINQIENCYSIDFSKDCNTIAVGELQIIKVYWFTLEKIKLINTLLGHRNEISMLRFMLKSNNLVSTSLDGSISIWSQCLLAKPLKSYKLLNHQKGIICYTINSDESLFITGSYDSTMNVWIKKYNQWICKQKLTDHTSAVYGISMNENQNTVISCGYDNKILIYATHFFEDSQLLTKIQTINVDNYGFRLCFINNNKFVFQPQNDENLIIYELNDNDGKFIKTKELGMNNGIYCHEYFPQQYIREKQLLINKNGYHVNIIQNNLNQELVFVQSINFNHYFVFGTLSYNGEYLATWDWKTRKIQIRKYQEN</sequence>
<proteinExistence type="predicted"/>
<dbReference type="PANTHER" id="PTHR19920">
    <property type="entry name" value="WD40 PROTEIN CIAO1"/>
    <property type="match status" value="1"/>
</dbReference>
<organism evidence="2 3">
    <name type="scientific">Paramecium pentaurelia</name>
    <dbReference type="NCBI Taxonomy" id="43138"/>
    <lineage>
        <taxon>Eukaryota</taxon>
        <taxon>Sar</taxon>
        <taxon>Alveolata</taxon>
        <taxon>Ciliophora</taxon>
        <taxon>Intramacronucleata</taxon>
        <taxon>Oligohymenophorea</taxon>
        <taxon>Peniculida</taxon>
        <taxon>Parameciidae</taxon>
        <taxon>Paramecium</taxon>
    </lineage>
</organism>
<dbReference type="GO" id="GO:0097361">
    <property type="term" value="C:cytosolic [4Fe-4S] assembly targeting complex"/>
    <property type="evidence" value="ECO:0007669"/>
    <property type="project" value="TreeGrafter"/>
</dbReference>
<keyword evidence="3" id="KW-1185">Reference proteome</keyword>
<dbReference type="Pfam" id="PF00400">
    <property type="entry name" value="WD40"/>
    <property type="match status" value="3"/>
</dbReference>
<dbReference type="PROSITE" id="PS50082">
    <property type="entry name" value="WD_REPEATS_2"/>
    <property type="match status" value="3"/>
</dbReference>
<dbReference type="GO" id="GO:0016226">
    <property type="term" value="P:iron-sulfur cluster assembly"/>
    <property type="evidence" value="ECO:0007669"/>
    <property type="project" value="TreeGrafter"/>
</dbReference>
<feature type="repeat" description="WD" evidence="1">
    <location>
        <begin position="120"/>
        <end position="151"/>
    </location>
</feature>